<dbReference type="Proteomes" id="UP000323594">
    <property type="component" value="Chromosome"/>
</dbReference>
<dbReference type="EMBL" id="CP042817">
    <property type="protein sequence ID" value="QEJ99620.1"/>
    <property type="molecule type" value="Genomic_DNA"/>
</dbReference>
<accession>A0AAE6IWI3</accession>
<proteinExistence type="predicted"/>
<evidence type="ECO:0000313" key="1">
    <source>
        <dbReference type="EMBL" id="QEJ99620.1"/>
    </source>
</evidence>
<name>A0AAE6IWI3_TREPH</name>
<evidence type="ECO:0008006" key="3">
    <source>
        <dbReference type="Google" id="ProtNLM"/>
    </source>
</evidence>
<gene>
    <name evidence="1" type="ORF">FUT82_08415</name>
</gene>
<sequence length="184" mass="21008">MGAIAEFFIHLYMKLTGYTQECMFLNLEEGSIKKGFDGLYSFRKNHWVMESKSGSISSKNICHKNKLQEAILDLKNKFEGKTPNNPWQNAYNHASHCDVGTPKNIKKSIKKLSDEYTEKKFYTLSDFNIIPCATIFLDTIWKPENNATIIASAKTAIENTEYKCAHLICVTQGSIDIFIQYITT</sequence>
<evidence type="ECO:0000313" key="2">
    <source>
        <dbReference type="Proteomes" id="UP000323594"/>
    </source>
</evidence>
<reference evidence="1 2" key="1">
    <citation type="submission" date="2019-08" db="EMBL/GenBank/DDBJ databases">
        <authorList>
            <person name="Kuhnert P."/>
        </authorList>
    </citation>
    <scope>NUCLEOTIDE SEQUENCE [LARGE SCALE GENOMIC DNA]</scope>
    <source>
        <strain evidence="1 2">B36.5</strain>
    </source>
</reference>
<protein>
    <recommendedName>
        <fullName evidence="3">Anti-bacteriophage protein A/HamA C-terminal domain-containing protein</fullName>
    </recommendedName>
</protein>
<dbReference type="AlphaFoldDB" id="A0AAE6IWI3"/>
<organism evidence="1 2">
    <name type="scientific">Treponema phagedenis</name>
    <dbReference type="NCBI Taxonomy" id="162"/>
    <lineage>
        <taxon>Bacteria</taxon>
        <taxon>Pseudomonadati</taxon>
        <taxon>Spirochaetota</taxon>
        <taxon>Spirochaetia</taxon>
        <taxon>Spirochaetales</taxon>
        <taxon>Treponemataceae</taxon>
        <taxon>Treponema</taxon>
    </lineage>
</organism>